<keyword evidence="8" id="KW-1185">Reference proteome</keyword>
<evidence type="ECO:0000313" key="8">
    <source>
        <dbReference type="Proteomes" id="UP000320496"/>
    </source>
</evidence>
<reference evidence="7 8" key="1">
    <citation type="submission" date="2019-02" db="EMBL/GenBank/DDBJ databases">
        <title>Deep-cultivation of Planctomycetes and their phenomic and genomic characterization uncovers novel biology.</title>
        <authorList>
            <person name="Wiegand S."/>
            <person name="Jogler M."/>
            <person name="Boedeker C."/>
            <person name="Pinto D."/>
            <person name="Vollmers J."/>
            <person name="Rivas-Marin E."/>
            <person name="Kohn T."/>
            <person name="Peeters S.H."/>
            <person name="Heuer A."/>
            <person name="Rast P."/>
            <person name="Oberbeckmann S."/>
            <person name="Bunk B."/>
            <person name="Jeske O."/>
            <person name="Meyerdierks A."/>
            <person name="Storesund J.E."/>
            <person name="Kallscheuer N."/>
            <person name="Luecker S."/>
            <person name="Lage O.M."/>
            <person name="Pohl T."/>
            <person name="Merkel B.J."/>
            <person name="Hornburger P."/>
            <person name="Mueller R.-W."/>
            <person name="Bruemmer F."/>
            <person name="Labrenz M."/>
            <person name="Spormann A.M."/>
            <person name="Op den Camp H."/>
            <person name="Overmann J."/>
            <person name="Amann R."/>
            <person name="Jetten M.S.M."/>
            <person name="Mascher T."/>
            <person name="Medema M.H."/>
            <person name="Devos D.P."/>
            <person name="Kaster A.-K."/>
            <person name="Ovreas L."/>
            <person name="Rohde M."/>
            <person name="Galperin M.Y."/>
            <person name="Jogler C."/>
        </authorList>
    </citation>
    <scope>NUCLEOTIDE SEQUENCE [LARGE SCALE GENOMIC DNA]</scope>
    <source>
        <strain evidence="7 8">Mal4</strain>
    </source>
</reference>
<dbReference type="InterPro" id="IPR010538">
    <property type="entry name" value="DHOR"/>
</dbReference>
<dbReference type="GO" id="GO:0004130">
    <property type="term" value="F:cytochrome-c peroxidase activity"/>
    <property type="evidence" value="ECO:0007669"/>
    <property type="project" value="TreeGrafter"/>
</dbReference>
<evidence type="ECO:0000256" key="3">
    <source>
        <dbReference type="ARBA" id="ARBA00023004"/>
    </source>
</evidence>
<dbReference type="InterPro" id="IPR051395">
    <property type="entry name" value="Cytochrome_c_Peroxidase/MauG"/>
</dbReference>
<keyword evidence="5" id="KW-0732">Signal</keyword>
<evidence type="ECO:0000259" key="6">
    <source>
        <dbReference type="PROSITE" id="PS51007"/>
    </source>
</evidence>
<name>A0A517Z4U1_9PLAN</name>
<feature type="domain" description="Cytochrome c" evidence="6">
    <location>
        <begin position="389"/>
        <end position="537"/>
    </location>
</feature>
<organism evidence="7 8">
    <name type="scientific">Maioricimonas rarisocia</name>
    <dbReference type="NCBI Taxonomy" id="2528026"/>
    <lineage>
        <taxon>Bacteria</taxon>
        <taxon>Pseudomonadati</taxon>
        <taxon>Planctomycetota</taxon>
        <taxon>Planctomycetia</taxon>
        <taxon>Planctomycetales</taxon>
        <taxon>Planctomycetaceae</taxon>
        <taxon>Maioricimonas</taxon>
    </lineage>
</organism>
<keyword evidence="2 4" id="KW-0479">Metal-binding</keyword>
<dbReference type="GO" id="GO:0020037">
    <property type="term" value="F:heme binding"/>
    <property type="evidence" value="ECO:0007669"/>
    <property type="project" value="InterPro"/>
</dbReference>
<keyword evidence="3 4" id="KW-0408">Iron</keyword>
<gene>
    <name evidence="7" type="ORF">Mal4_18260</name>
</gene>
<evidence type="ECO:0000256" key="2">
    <source>
        <dbReference type="ARBA" id="ARBA00022723"/>
    </source>
</evidence>
<evidence type="ECO:0000256" key="5">
    <source>
        <dbReference type="SAM" id="SignalP"/>
    </source>
</evidence>
<keyword evidence="1 4" id="KW-0349">Heme</keyword>
<dbReference type="GO" id="GO:0009055">
    <property type="term" value="F:electron transfer activity"/>
    <property type="evidence" value="ECO:0007669"/>
    <property type="project" value="InterPro"/>
</dbReference>
<accession>A0A517Z4U1</accession>
<proteinExistence type="predicted"/>
<dbReference type="RefSeq" id="WP_145368388.1">
    <property type="nucleotide sequence ID" value="NZ_CP036275.1"/>
</dbReference>
<sequence length="548" mass="59287" precursor="true">MNTLATNRSRSFVPAGWCLAAVALAAILCWSGAAIADKPATEDAAQNPAQQEVSGREIFLREWMVNDSRSHGGDGLGPVFNDTSCIACHNQGGAGGGGPASKNVEILSATSHSGPRMVVPQQPTPGEQFVRSMFGLQEQQRQFDSEVIRRRQEAARKHLAKIHPGFQSAGSVVLHRFGIDPKYATWRQQLINGHGHVQHFNAVTNVAAVDMLVDGPQTAEAQPESDLQKLQRATQEIQRIRSELGQVQFTKTSFVDGATLTLTERNAISLFGAGLIDSIPDVAIEAAANAKHEGFPEISGRVSRLKDGRIGRFGWKAQKATLYDFTMTACAVELGLHVPDHPQAGTPLDPEYRTASFDLNQDECNALVDYLKNLPAPEMTPPANDNHAEYLAGGQKLFASVGCATCHTEQMGDVVGVYSDLLVHDMGNDLVDTGDYGSFTPTPDTAEDFIEEVAEADEGDQSRLSGIRVVGATRQEWRTAPLWGVRDSAPYLHDGRAETLEQAIAFHGGESAGSAQKYFMLTSEERQQVLAFLRSLTAPSPDRLASAR</sequence>
<dbReference type="Gene3D" id="1.10.760.10">
    <property type="entry name" value="Cytochrome c-like domain"/>
    <property type="match status" value="1"/>
</dbReference>
<dbReference type="GO" id="GO:0046872">
    <property type="term" value="F:metal ion binding"/>
    <property type="evidence" value="ECO:0007669"/>
    <property type="project" value="UniProtKB-KW"/>
</dbReference>
<feature type="chain" id="PRO_5021855399" evidence="5">
    <location>
        <begin position="37"/>
        <end position="548"/>
    </location>
</feature>
<dbReference type="InterPro" id="IPR036909">
    <property type="entry name" value="Cyt_c-like_dom_sf"/>
</dbReference>
<dbReference type="Pfam" id="PF06537">
    <property type="entry name" value="DHOR"/>
    <property type="match status" value="2"/>
</dbReference>
<feature type="signal peptide" evidence="5">
    <location>
        <begin position="1"/>
        <end position="36"/>
    </location>
</feature>
<dbReference type="Proteomes" id="UP000320496">
    <property type="component" value="Chromosome"/>
</dbReference>
<dbReference type="PANTHER" id="PTHR30600">
    <property type="entry name" value="CYTOCHROME C PEROXIDASE-RELATED"/>
    <property type="match status" value="1"/>
</dbReference>
<dbReference type="KEGG" id="mri:Mal4_18260"/>
<dbReference type="InterPro" id="IPR009056">
    <property type="entry name" value="Cyt_c-like_dom"/>
</dbReference>
<evidence type="ECO:0000256" key="4">
    <source>
        <dbReference type="PROSITE-ProRule" id="PRU00433"/>
    </source>
</evidence>
<protein>
    <submittedName>
        <fullName evidence="7">Cytochrome c</fullName>
    </submittedName>
</protein>
<dbReference type="OrthoDB" id="9805202at2"/>
<dbReference type="EMBL" id="CP036275">
    <property type="protein sequence ID" value="QDU37512.1"/>
    <property type="molecule type" value="Genomic_DNA"/>
</dbReference>
<evidence type="ECO:0000256" key="1">
    <source>
        <dbReference type="ARBA" id="ARBA00022617"/>
    </source>
</evidence>
<dbReference type="PROSITE" id="PS51007">
    <property type="entry name" value="CYTC"/>
    <property type="match status" value="1"/>
</dbReference>
<evidence type="ECO:0000313" key="7">
    <source>
        <dbReference type="EMBL" id="QDU37512.1"/>
    </source>
</evidence>
<dbReference type="SUPFAM" id="SSF46626">
    <property type="entry name" value="Cytochrome c"/>
    <property type="match status" value="2"/>
</dbReference>
<dbReference type="PANTHER" id="PTHR30600:SF4">
    <property type="entry name" value="CYTOCHROME C DOMAIN-CONTAINING PROTEIN"/>
    <property type="match status" value="1"/>
</dbReference>
<dbReference type="AlphaFoldDB" id="A0A517Z4U1"/>